<reference evidence="1 2" key="1">
    <citation type="submission" date="2022-10" db="EMBL/GenBank/DDBJ databases">
        <title>The complete genomes of actinobacterial strains from the NBC collection.</title>
        <authorList>
            <person name="Joergensen T.S."/>
            <person name="Alvarez Arevalo M."/>
            <person name="Sterndorff E.B."/>
            <person name="Faurdal D."/>
            <person name="Vuksanovic O."/>
            <person name="Mourched A.-S."/>
            <person name="Charusanti P."/>
            <person name="Shaw S."/>
            <person name="Blin K."/>
            <person name="Weber T."/>
        </authorList>
    </citation>
    <scope>NUCLEOTIDE SEQUENCE [LARGE SCALE GENOMIC DNA]</scope>
    <source>
        <strain evidence="1 2">NBC_00396</strain>
    </source>
</reference>
<accession>A0ABZ1PNT9</accession>
<organism evidence="1 2">
    <name type="scientific">Micromonospora zamorensis</name>
    <dbReference type="NCBI Taxonomy" id="709883"/>
    <lineage>
        <taxon>Bacteria</taxon>
        <taxon>Bacillati</taxon>
        <taxon>Actinomycetota</taxon>
        <taxon>Actinomycetes</taxon>
        <taxon>Micromonosporales</taxon>
        <taxon>Micromonosporaceae</taxon>
        <taxon>Micromonospora</taxon>
    </lineage>
</organism>
<name>A0ABZ1PNT9_9ACTN</name>
<dbReference type="RefSeq" id="WP_328375712.1">
    <property type="nucleotide sequence ID" value="NZ_CP107941.1"/>
</dbReference>
<dbReference type="Proteomes" id="UP001346877">
    <property type="component" value="Chromosome"/>
</dbReference>
<proteinExistence type="predicted"/>
<evidence type="ECO:0000313" key="1">
    <source>
        <dbReference type="EMBL" id="WUI85450.1"/>
    </source>
</evidence>
<protein>
    <submittedName>
        <fullName evidence="1">Uncharacterized protein</fullName>
    </submittedName>
</protein>
<sequence length="134" mass="14968">MADDPGAALLDLRDGDSRFRITLRSPYGPRVADLSMSTWQDALFEVTAHPFIAQAETTLIGEEVEIVRGLIERFHAGEDVVFEEEEQFQFSLTHSLEEGGILVTATLSTEGGPYPEIRFVVRRYDSGTHQLIGR</sequence>
<keyword evidence="2" id="KW-1185">Reference proteome</keyword>
<evidence type="ECO:0000313" key="2">
    <source>
        <dbReference type="Proteomes" id="UP001346877"/>
    </source>
</evidence>
<gene>
    <name evidence="1" type="ORF">OG375_14415</name>
</gene>
<dbReference type="EMBL" id="CP107941">
    <property type="protein sequence ID" value="WUI85450.1"/>
    <property type="molecule type" value="Genomic_DNA"/>
</dbReference>